<dbReference type="PANTHER" id="PTHR32552">
    <property type="entry name" value="FERRICHROME IRON RECEPTOR-RELATED"/>
    <property type="match status" value="1"/>
</dbReference>
<dbReference type="Gene3D" id="2.170.130.10">
    <property type="entry name" value="TonB-dependent receptor, plug domain"/>
    <property type="match status" value="1"/>
</dbReference>
<dbReference type="FunFam" id="2.170.130.10:FF:000001">
    <property type="entry name" value="Catecholate siderophore TonB-dependent receptor"/>
    <property type="match status" value="1"/>
</dbReference>
<evidence type="ECO:0000256" key="12">
    <source>
        <dbReference type="ARBA" id="ARBA00023077"/>
    </source>
</evidence>
<dbReference type="RefSeq" id="WP_271194072.1">
    <property type="nucleotide sequence ID" value="NZ_BSFN01000002.1"/>
</dbReference>
<dbReference type="Proteomes" id="UP001143328">
    <property type="component" value="Unassembled WGS sequence"/>
</dbReference>
<evidence type="ECO:0000256" key="10">
    <source>
        <dbReference type="ARBA" id="ARBA00023004"/>
    </source>
</evidence>
<sequence>MAVRCIPHSLARAVRVALLGAGLPLAVLPVVAHAAPATQSYQIPAGSLDNALNAFARRAGVLLSFDPQLTAGRNSTGLNGQYPVQQGFAQLLAGSGLRAVQASDGSFRIEKAPTTMNEGKAQLEGLTIAGDAQTDSAVGPVGGYVAKRTRVGTKTDASILETPQSISVVSREQMDARGVTTVEQALRYTPSVSVPYGYDPRYDWMSLRGFDAKSSTFVNGLPLARSTYGIMRPDTYLLERVEVLRGPASVLYGQSEPGGVVNLVSKRAPDTPLHEVSVRAGSDELGELAADFGGPLDDQGTLSYRVTMLANDMNGQVDKTDNRRQAFAPTLTWRPSDDTELTLLASYQKDDGNFAFSRAFAPQLIKAFGLLGNRDREFYEGDPNFNKFDRTQATVGYELSHQLNDVWSLRQNLRYENMNYYYRYLNNDGVRFDGRTLTRSANVKDEQFNAWALDNQAEAKFVTGPLSHDLLLGVDWRRLDNHEVSRYNRNGPTLDLLDPQYGLSVAMPDKDADNDIMRRQTGFYAQDQIKFDEHWNLLLGGRYDIAKGDTDSNLTGTQVSRDDEAFTGRVGLVYVSDMGLAPYVSYSESFNPTAATDPVTNKPFDPETGKQYEVGIKFQPEGARSFVSLALFDITKQNVVSTNPNNPTDIRQVGEVRSKGFEIEALASLAEGLDLTANYSRTDARVQKSVNAWEEDTRMPYVPRESAGAWLDYTQPSGLFAGVGVGFGARYTGETSYTGRNALAALGGPAIINVETGGYTLFDASVHYKIDGLKLAVNASNLDDKEYYSSCTEQACYFGYGRTVTASATYDW</sequence>
<keyword evidence="3 19" id="KW-0813">Transport</keyword>
<reference evidence="23" key="2">
    <citation type="submission" date="2023-01" db="EMBL/GenBank/DDBJ databases">
        <authorList>
            <person name="Sun Q."/>
            <person name="Evtushenko L."/>
        </authorList>
    </citation>
    <scope>NUCLEOTIDE SEQUENCE</scope>
    <source>
        <strain evidence="23">VKM B-2935</strain>
    </source>
</reference>
<organism evidence="23 24">
    <name type="scientific">Pseudomonas turukhanskensis</name>
    <dbReference type="NCBI Taxonomy" id="1806536"/>
    <lineage>
        <taxon>Bacteria</taxon>
        <taxon>Pseudomonadati</taxon>
        <taxon>Pseudomonadota</taxon>
        <taxon>Gammaproteobacteria</taxon>
        <taxon>Pseudomonadales</taxon>
        <taxon>Pseudomonadaceae</taxon>
        <taxon>Pseudomonas</taxon>
    </lineage>
</organism>
<evidence type="ECO:0000256" key="8">
    <source>
        <dbReference type="ARBA" id="ARBA00022729"/>
    </source>
</evidence>
<keyword evidence="16 19" id="KW-0998">Cell outer membrane</keyword>
<keyword evidence="10" id="KW-0408">Iron</keyword>
<evidence type="ECO:0000259" key="22">
    <source>
        <dbReference type="SMART" id="SM00965"/>
    </source>
</evidence>
<evidence type="ECO:0000256" key="19">
    <source>
        <dbReference type="PROSITE-ProRule" id="PRU01360"/>
    </source>
</evidence>
<dbReference type="InterPro" id="IPR010105">
    <property type="entry name" value="TonB_sidphr_rcpt"/>
</dbReference>
<dbReference type="Pfam" id="PF07660">
    <property type="entry name" value="STN"/>
    <property type="match status" value="1"/>
</dbReference>
<dbReference type="PROSITE" id="PS52016">
    <property type="entry name" value="TONB_DEPENDENT_REC_3"/>
    <property type="match status" value="1"/>
</dbReference>
<keyword evidence="5" id="KW-0410">Iron transport</keyword>
<comment type="caution">
    <text evidence="23">The sequence shown here is derived from an EMBL/GenBank/DDBJ whole genome shotgun (WGS) entry which is preliminary data.</text>
</comment>
<keyword evidence="24" id="KW-1185">Reference proteome</keyword>
<evidence type="ECO:0000256" key="7">
    <source>
        <dbReference type="ARBA" id="ARBA00022692"/>
    </source>
</evidence>
<name>A0A9W6NEL0_9PSED</name>
<keyword evidence="14 19" id="KW-0472">Membrane</keyword>
<feature type="chain" id="PRO_5040912567" description="Metal-pseudopaline receptor CntO" evidence="21">
    <location>
        <begin position="35"/>
        <end position="812"/>
    </location>
</feature>
<proteinExistence type="inferred from homology"/>
<keyword evidence="7 19" id="KW-0812">Transmembrane</keyword>
<keyword evidence="13" id="KW-0921">Nickel transport</keyword>
<evidence type="ECO:0000256" key="21">
    <source>
        <dbReference type="SAM" id="SignalP"/>
    </source>
</evidence>
<keyword evidence="15" id="KW-0675">Receptor</keyword>
<dbReference type="PANTHER" id="PTHR32552:SF68">
    <property type="entry name" value="FERRICHROME OUTER MEMBRANE TRANSPORTER_PHAGE RECEPTOR"/>
    <property type="match status" value="1"/>
</dbReference>
<evidence type="ECO:0000256" key="9">
    <source>
        <dbReference type="ARBA" id="ARBA00022906"/>
    </source>
</evidence>
<evidence type="ECO:0000256" key="17">
    <source>
        <dbReference type="ARBA" id="ARBA00056786"/>
    </source>
</evidence>
<keyword evidence="6" id="KW-0533">Nickel</keyword>
<dbReference type="InterPro" id="IPR037066">
    <property type="entry name" value="Plug_dom_sf"/>
</dbReference>
<accession>A0A9W6NEL0</accession>
<dbReference type="SMART" id="SM00965">
    <property type="entry name" value="STN"/>
    <property type="match status" value="1"/>
</dbReference>
<feature type="signal peptide" evidence="21">
    <location>
        <begin position="1"/>
        <end position="34"/>
    </location>
</feature>
<keyword evidence="12 20" id="KW-0798">TonB box</keyword>
<dbReference type="Pfam" id="PF07715">
    <property type="entry name" value="Plug"/>
    <property type="match status" value="1"/>
</dbReference>
<protein>
    <recommendedName>
        <fullName evidence="18">Metal-pseudopaline receptor CntO</fullName>
    </recommendedName>
</protein>
<evidence type="ECO:0000256" key="1">
    <source>
        <dbReference type="ARBA" id="ARBA00004571"/>
    </source>
</evidence>
<feature type="domain" description="Secretin/TonB short N-terminal" evidence="22">
    <location>
        <begin position="61"/>
        <end position="112"/>
    </location>
</feature>
<gene>
    <name evidence="23" type="ORF">GCM10017655_08820</name>
</gene>
<dbReference type="FunFam" id="2.40.170.20:FF:000005">
    <property type="entry name" value="TonB-dependent siderophore receptor"/>
    <property type="match status" value="1"/>
</dbReference>
<dbReference type="InterPro" id="IPR012910">
    <property type="entry name" value="Plug_dom"/>
</dbReference>
<dbReference type="EMBL" id="BSFN01000002">
    <property type="protein sequence ID" value="GLK87820.1"/>
    <property type="molecule type" value="Genomic_DNA"/>
</dbReference>
<dbReference type="InterPro" id="IPR039426">
    <property type="entry name" value="TonB-dep_rcpt-like"/>
</dbReference>
<keyword evidence="9" id="KW-0862">Zinc</keyword>
<evidence type="ECO:0000256" key="16">
    <source>
        <dbReference type="ARBA" id="ARBA00023237"/>
    </source>
</evidence>
<comment type="function">
    <text evidence="17">Transports the metallophore pseudopaline, which is involved in the acquisition of nickel and zinc, and thus enables bacterial growth inside the host, where metal access is limited. Is probably involved in the import of pseudopaline-metal complexes.</text>
</comment>
<evidence type="ECO:0000256" key="3">
    <source>
        <dbReference type="ARBA" id="ARBA00022448"/>
    </source>
</evidence>
<dbReference type="GO" id="GO:0015344">
    <property type="term" value="F:siderophore uptake transmembrane transporter activity"/>
    <property type="evidence" value="ECO:0007669"/>
    <property type="project" value="TreeGrafter"/>
</dbReference>
<evidence type="ECO:0000313" key="23">
    <source>
        <dbReference type="EMBL" id="GLK87820.1"/>
    </source>
</evidence>
<dbReference type="GO" id="GO:0015675">
    <property type="term" value="P:nickel cation transport"/>
    <property type="evidence" value="ECO:0007669"/>
    <property type="project" value="UniProtKB-KW"/>
</dbReference>
<dbReference type="NCBIfam" id="TIGR01783">
    <property type="entry name" value="TonB-siderophor"/>
    <property type="match status" value="1"/>
</dbReference>
<dbReference type="InterPro" id="IPR000531">
    <property type="entry name" value="Beta-barrel_TonB"/>
</dbReference>
<evidence type="ECO:0000256" key="6">
    <source>
        <dbReference type="ARBA" id="ARBA00022596"/>
    </source>
</evidence>
<evidence type="ECO:0000256" key="2">
    <source>
        <dbReference type="ARBA" id="ARBA00009810"/>
    </source>
</evidence>
<comment type="similarity">
    <text evidence="2 19 20">Belongs to the TonB-dependent receptor family.</text>
</comment>
<dbReference type="InterPro" id="IPR036942">
    <property type="entry name" value="Beta-barrel_TonB_sf"/>
</dbReference>
<keyword evidence="9" id="KW-0864">Zinc transport</keyword>
<keyword evidence="11" id="KW-0406">Ion transport</keyword>
<keyword evidence="8 21" id="KW-0732">Signal</keyword>
<evidence type="ECO:0000256" key="4">
    <source>
        <dbReference type="ARBA" id="ARBA00022452"/>
    </source>
</evidence>
<dbReference type="InterPro" id="IPR011662">
    <property type="entry name" value="Secretin/TonB_short_N"/>
</dbReference>
<evidence type="ECO:0000256" key="20">
    <source>
        <dbReference type="RuleBase" id="RU003357"/>
    </source>
</evidence>
<evidence type="ECO:0000256" key="5">
    <source>
        <dbReference type="ARBA" id="ARBA00022496"/>
    </source>
</evidence>
<dbReference type="Gene3D" id="2.40.170.20">
    <property type="entry name" value="TonB-dependent receptor, beta-barrel domain"/>
    <property type="match status" value="1"/>
</dbReference>
<evidence type="ECO:0000256" key="13">
    <source>
        <dbReference type="ARBA" id="ARBA00023112"/>
    </source>
</evidence>
<dbReference type="AlphaFoldDB" id="A0A9W6NEL0"/>
<dbReference type="GO" id="GO:0006829">
    <property type="term" value="P:zinc ion transport"/>
    <property type="evidence" value="ECO:0007669"/>
    <property type="project" value="UniProtKB-KW"/>
</dbReference>
<dbReference type="Pfam" id="PF00593">
    <property type="entry name" value="TonB_dep_Rec_b-barrel"/>
    <property type="match status" value="1"/>
</dbReference>
<dbReference type="CDD" id="cd01347">
    <property type="entry name" value="ligand_gated_channel"/>
    <property type="match status" value="1"/>
</dbReference>
<keyword evidence="4 19" id="KW-1134">Transmembrane beta strand</keyword>
<comment type="subcellular location">
    <subcellularLocation>
        <location evidence="1 19">Cell outer membrane</location>
        <topology evidence="1 19">Multi-pass membrane protein</topology>
    </subcellularLocation>
</comment>
<evidence type="ECO:0000256" key="18">
    <source>
        <dbReference type="ARBA" id="ARBA00072467"/>
    </source>
</evidence>
<evidence type="ECO:0000256" key="15">
    <source>
        <dbReference type="ARBA" id="ARBA00023170"/>
    </source>
</evidence>
<dbReference type="GO" id="GO:0038023">
    <property type="term" value="F:signaling receptor activity"/>
    <property type="evidence" value="ECO:0007669"/>
    <property type="project" value="InterPro"/>
</dbReference>
<dbReference type="GO" id="GO:0015891">
    <property type="term" value="P:siderophore transport"/>
    <property type="evidence" value="ECO:0007669"/>
    <property type="project" value="InterPro"/>
</dbReference>
<evidence type="ECO:0000256" key="14">
    <source>
        <dbReference type="ARBA" id="ARBA00023136"/>
    </source>
</evidence>
<dbReference type="GO" id="GO:0009279">
    <property type="term" value="C:cell outer membrane"/>
    <property type="evidence" value="ECO:0007669"/>
    <property type="project" value="UniProtKB-SubCell"/>
</dbReference>
<evidence type="ECO:0000313" key="24">
    <source>
        <dbReference type="Proteomes" id="UP001143328"/>
    </source>
</evidence>
<dbReference type="Gene3D" id="3.55.50.30">
    <property type="match status" value="1"/>
</dbReference>
<dbReference type="SUPFAM" id="SSF56935">
    <property type="entry name" value="Porins"/>
    <property type="match status" value="1"/>
</dbReference>
<reference evidence="23" key="1">
    <citation type="journal article" date="2014" name="Int. J. Syst. Evol. Microbiol.">
        <title>Complete genome sequence of Corynebacterium casei LMG S-19264T (=DSM 44701T), isolated from a smear-ripened cheese.</title>
        <authorList>
            <consortium name="US DOE Joint Genome Institute (JGI-PGF)"/>
            <person name="Walter F."/>
            <person name="Albersmeier A."/>
            <person name="Kalinowski J."/>
            <person name="Ruckert C."/>
        </authorList>
    </citation>
    <scope>NUCLEOTIDE SEQUENCE</scope>
    <source>
        <strain evidence="23">VKM B-2935</strain>
    </source>
</reference>
<evidence type="ECO:0000256" key="11">
    <source>
        <dbReference type="ARBA" id="ARBA00023065"/>
    </source>
</evidence>